<accession>A0A811U8A5</accession>
<dbReference type="Proteomes" id="UP000606786">
    <property type="component" value="Unassembled WGS sequence"/>
</dbReference>
<evidence type="ECO:0000313" key="1">
    <source>
        <dbReference type="EMBL" id="CAD6994578.1"/>
    </source>
</evidence>
<dbReference type="EMBL" id="CAJHJT010000001">
    <property type="protein sequence ID" value="CAD6994578.1"/>
    <property type="molecule type" value="Genomic_DNA"/>
</dbReference>
<keyword evidence="2" id="KW-1185">Reference proteome</keyword>
<name>A0A811U8A5_CERCA</name>
<comment type="caution">
    <text evidence="1">The sequence shown here is derived from an EMBL/GenBank/DDBJ whole genome shotgun (WGS) entry which is preliminary data.</text>
</comment>
<sequence>AEDVNACWSWPANWGMTNLRFADVVDANISPAEYVLGGAERLRCRAAPDSTKQPEEMLTIICIADFSTLKYFGGFSPIFIAA</sequence>
<proteinExistence type="predicted"/>
<gene>
    <name evidence="1" type="ORF">CCAP1982_LOCUS3317</name>
</gene>
<dbReference type="AlphaFoldDB" id="A0A811U8A5"/>
<evidence type="ECO:0000313" key="2">
    <source>
        <dbReference type="Proteomes" id="UP000606786"/>
    </source>
</evidence>
<feature type="non-terminal residue" evidence="1">
    <location>
        <position position="1"/>
    </location>
</feature>
<organism evidence="1 2">
    <name type="scientific">Ceratitis capitata</name>
    <name type="common">Mediterranean fruit fly</name>
    <name type="synonym">Tephritis capitata</name>
    <dbReference type="NCBI Taxonomy" id="7213"/>
    <lineage>
        <taxon>Eukaryota</taxon>
        <taxon>Metazoa</taxon>
        <taxon>Ecdysozoa</taxon>
        <taxon>Arthropoda</taxon>
        <taxon>Hexapoda</taxon>
        <taxon>Insecta</taxon>
        <taxon>Pterygota</taxon>
        <taxon>Neoptera</taxon>
        <taxon>Endopterygota</taxon>
        <taxon>Diptera</taxon>
        <taxon>Brachycera</taxon>
        <taxon>Muscomorpha</taxon>
        <taxon>Tephritoidea</taxon>
        <taxon>Tephritidae</taxon>
        <taxon>Ceratitis</taxon>
        <taxon>Ceratitis</taxon>
    </lineage>
</organism>
<reference evidence="1" key="1">
    <citation type="submission" date="2020-11" db="EMBL/GenBank/DDBJ databases">
        <authorList>
            <person name="Whitehead M."/>
        </authorList>
    </citation>
    <scope>NUCLEOTIDE SEQUENCE</scope>
    <source>
        <strain evidence="1">EGII</strain>
    </source>
</reference>
<protein>
    <submittedName>
        <fullName evidence="1">(Mediterranean fruit fly) hypothetical protein</fullName>
    </submittedName>
</protein>